<dbReference type="GeneTree" id="ENSGT00940000162676"/>
<dbReference type="InterPro" id="IPR003599">
    <property type="entry name" value="Ig_sub"/>
</dbReference>
<dbReference type="InterPro" id="IPR013106">
    <property type="entry name" value="Ig_V-set"/>
</dbReference>
<dbReference type="PANTHER" id="PTHR19433:SF111">
    <property type="entry name" value="T CELL RECEPTOR ALPHA VARIABLE 4"/>
    <property type="match status" value="1"/>
</dbReference>
<protein>
    <recommendedName>
        <fullName evidence="10">Ig-like domain-containing protein</fullName>
    </recommendedName>
</protein>
<evidence type="ECO:0000256" key="7">
    <source>
        <dbReference type="ARBA" id="ARBA00023180"/>
    </source>
</evidence>
<dbReference type="GO" id="GO:0002376">
    <property type="term" value="P:immune system process"/>
    <property type="evidence" value="ECO:0007669"/>
    <property type="project" value="UniProtKB-KW"/>
</dbReference>
<evidence type="ECO:0000256" key="3">
    <source>
        <dbReference type="ARBA" id="ARBA00022729"/>
    </source>
</evidence>
<dbReference type="AlphaFoldDB" id="A0A674MPT4"/>
<feature type="signal peptide" evidence="9">
    <location>
        <begin position="1"/>
        <end position="19"/>
    </location>
</feature>
<keyword evidence="2" id="KW-1003">Cell membrane</keyword>
<dbReference type="GO" id="GO:0009617">
    <property type="term" value="P:response to bacterium"/>
    <property type="evidence" value="ECO:0007669"/>
    <property type="project" value="TreeGrafter"/>
</dbReference>
<name>A0A674MPT4_TAKRU</name>
<evidence type="ECO:0000256" key="2">
    <source>
        <dbReference type="ARBA" id="ARBA00022475"/>
    </source>
</evidence>
<dbReference type="Gene3D" id="2.60.40.10">
    <property type="entry name" value="Immunoglobulins"/>
    <property type="match status" value="2"/>
</dbReference>
<comment type="subcellular location">
    <subcellularLocation>
        <location evidence="1">Cell membrane</location>
    </subcellularLocation>
</comment>
<keyword evidence="8" id="KW-1133">Transmembrane helix</keyword>
<keyword evidence="4" id="KW-0391">Immunity</keyword>
<reference evidence="11" key="3">
    <citation type="submission" date="2025-09" db="UniProtKB">
        <authorList>
            <consortium name="Ensembl"/>
        </authorList>
    </citation>
    <scope>IDENTIFICATION</scope>
</reference>
<feature type="domain" description="Ig-like" evidence="10">
    <location>
        <begin position="62"/>
        <end position="144"/>
    </location>
</feature>
<evidence type="ECO:0000256" key="8">
    <source>
        <dbReference type="SAM" id="Phobius"/>
    </source>
</evidence>
<evidence type="ECO:0000256" key="1">
    <source>
        <dbReference type="ARBA" id="ARBA00004236"/>
    </source>
</evidence>
<keyword evidence="8" id="KW-0812">Transmembrane</keyword>
<keyword evidence="12" id="KW-1185">Reference proteome</keyword>
<evidence type="ECO:0000256" key="9">
    <source>
        <dbReference type="SAM" id="SignalP"/>
    </source>
</evidence>
<dbReference type="PANTHER" id="PTHR19433">
    <property type="entry name" value="T-CELL RECEPTOR ALPHA CHAIN V REGION-RELATED"/>
    <property type="match status" value="1"/>
</dbReference>
<feature type="chain" id="PRO_5025690320" description="Ig-like domain-containing protein" evidence="9">
    <location>
        <begin position="20"/>
        <end position="381"/>
    </location>
</feature>
<dbReference type="InterPro" id="IPR052051">
    <property type="entry name" value="TCR_complex_component"/>
</dbReference>
<dbReference type="InterPro" id="IPR007110">
    <property type="entry name" value="Ig-like_dom"/>
</dbReference>
<feature type="transmembrane region" description="Helical" evidence="8">
    <location>
        <begin position="275"/>
        <end position="301"/>
    </location>
</feature>
<dbReference type="GO" id="GO:0005886">
    <property type="term" value="C:plasma membrane"/>
    <property type="evidence" value="ECO:0007669"/>
    <property type="project" value="UniProtKB-SubCell"/>
</dbReference>
<dbReference type="InterPro" id="IPR013783">
    <property type="entry name" value="Ig-like_fold"/>
</dbReference>
<dbReference type="SMART" id="SM00406">
    <property type="entry name" value="IGv"/>
    <property type="match status" value="2"/>
</dbReference>
<evidence type="ECO:0000259" key="10">
    <source>
        <dbReference type="PROSITE" id="PS50835"/>
    </source>
</evidence>
<dbReference type="InParanoid" id="A0A674MPT4"/>
<keyword evidence="7" id="KW-0325">Glycoprotein</keyword>
<evidence type="ECO:0000256" key="4">
    <source>
        <dbReference type="ARBA" id="ARBA00022859"/>
    </source>
</evidence>
<feature type="domain" description="Ig-like" evidence="10">
    <location>
        <begin position="165"/>
        <end position="253"/>
    </location>
</feature>
<evidence type="ECO:0000256" key="6">
    <source>
        <dbReference type="ARBA" id="ARBA00023157"/>
    </source>
</evidence>
<dbReference type="Ensembl" id="ENSTRUT00000088069.1">
    <property type="protein sequence ID" value="ENSTRUP00000063004.1"/>
    <property type="gene ID" value="ENSTRUG00000029794.1"/>
</dbReference>
<reference evidence="11" key="1">
    <citation type="journal article" date="2011" name="Genome Biol. Evol.">
        <title>Integration of the genetic map and genome assembly of fugu facilitates insights into distinct features of genome evolution in teleosts and mammals.</title>
        <authorList>
            <person name="Kai W."/>
            <person name="Kikuchi K."/>
            <person name="Tohari S."/>
            <person name="Chew A.K."/>
            <person name="Tay A."/>
            <person name="Fujiwara A."/>
            <person name="Hosoya S."/>
            <person name="Suetake H."/>
            <person name="Naruse K."/>
            <person name="Brenner S."/>
            <person name="Suzuki Y."/>
            <person name="Venkatesh B."/>
        </authorList>
    </citation>
    <scope>NUCLEOTIDE SEQUENCE [LARGE SCALE GENOMIC DNA]</scope>
</reference>
<sequence length="381" mass="43256">MTSAKLIFWLMCLEKFGEHFYVFCLSVFSIYEKLKNQKVFFSVLAQTASMESLNWKTNVILVKPGQNLTLPCHDKDDVSTRIYWFKQTLGEKPRLICTYRISSEDWKFVNDFKTNPRFQLHPGNKGANLTISDLELSDSATYYCVNQYVNVIDFTEGHNVIVEGSGLTIVQSASQSIQAGVSVTLNCTVHTGWTCDGDHTVYWFRNSGQSQLGLMYSHTGGNKQCERKTNTCFYSFSMKNLNTSHTGTYYCAVAACGHILFGNGTKLVFEDEGNYLVLVYFLSATWIFTIIVVILLTISVYMTKKRNSQHSLDLKSGIPDSPTANPAVNIILIIFKKKLFKCVYICFLILFICLDQFCCGQLPFHFITRATKRKTTSIMPL</sequence>
<reference evidence="11" key="2">
    <citation type="submission" date="2025-08" db="UniProtKB">
        <authorList>
            <consortium name="Ensembl"/>
        </authorList>
    </citation>
    <scope>IDENTIFICATION</scope>
</reference>
<keyword evidence="5 8" id="KW-0472">Membrane</keyword>
<evidence type="ECO:0000313" key="12">
    <source>
        <dbReference type="Proteomes" id="UP000005226"/>
    </source>
</evidence>
<keyword evidence="3 9" id="KW-0732">Signal</keyword>
<evidence type="ECO:0000256" key="5">
    <source>
        <dbReference type="ARBA" id="ARBA00023136"/>
    </source>
</evidence>
<evidence type="ECO:0000313" key="11">
    <source>
        <dbReference type="Ensembl" id="ENSTRUP00000063004.1"/>
    </source>
</evidence>
<dbReference type="CDD" id="cd00099">
    <property type="entry name" value="IgV"/>
    <property type="match status" value="2"/>
</dbReference>
<proteinExistence type="predicted"/>
<dbReference type="SMART" id="SM00409">
    <property type="entry name" value="IG"/>
    <property type="match status" value="2"/>
</dbReference>
<dbReference type="PROSITE" id="PS50835">
    <property type="entry name" value="IG_LIKE"/>
    <property type="match status" value="2"/>
</dbReference>
<keyword evidence="6" id="KW-1015">Disulfide bond</keyword>
<feature type="transmembrane region" description="Helical" evidence="8">
    <location>
        <begin position="342"/>
        <end position="364"/>
    </location>
</feature>
<dbReference type="InterPro" id="IPR036179">
    <property type="entry name" value="Ig-like_dom_sf"/>
</dbReference>
<dbReference type="Pfam" id="PF07686">
    <property type="entry name" value="V-set"/>
    <property type="match status" value="2"/>
</dbReference>
<dbReference type="SUPFAM" id="SSF48726">
    <property type="entry name" value="Immunoglobulin"/>
    <property type="match status" value="2"/>
</dbReference>
<dbReference type="Proteomes" id="UP000005226">
    <property type="component" value="Unplaced"/>
</dbReference>
<accession>A0A674MPT4</accession>
<organism evidence="11 12">
    <name type="scientific">Takifugu rubripes</name>
    <name type="common">Japanese pufferfish</name>
    <name type="synonym">Fugu rubripes</name>
    <dbReference type="NCBI Taxonomy" id="31033"/>
    <lineage>
        <taxon>Eukaryota</taxon>
        <taxon>Metazoa</taxon>
        <taxon>Chordata</taxon>
        <taxon>Craniata</taxon>
        <taxon>Vertebrata</taxon>
        <taxon>Euteleostomi</taxon>
        <taxon>Actinopterygii</taxon>
        <taxon>Neopterygii</taxon>
        <taxon>Teleostei</taxon>
        <taxon>Neoteleostei</taxon>
        <taxon>Acanthomorphata</taxon>
        <taxon>Eupercaria</taxon>
        <taxon>Tetraodontiformes</taxon>
        <taxon>Tetradontoidea</taxon>
        <taxon>Tetraodontidae</taxon>
        <taxon>Takifugu</taxon>
    </lineage>
</organism>